<evidence type="ECO:0000313" key="8">
    <source>
        <dbReference type="Proteomes" id="UP000053237"/>
    </source>
</evidence>
<keyword evidence="8" id="KW-1185">Reference proteome</keyword>
<protein>
    <recommendedName>
        <fullName evidence="9">GH16 domain-containing protein</fullName>
    </recommendedName>
</protein>
<dbReference type="FunFam" id="2.60.120.200:FF:000157">
    <property type="entry name" value="Beta-glucan synthesis-associated protein SKN1"/>
    <property type="match status" value="1"/>
</dbReference>
<dbReference type="InterPro" id="IPR005629">
    <property type="entry name" value="Skn1/Kre6/Sbg1"/>
</dbReference>
<feature type="transmembrane region" description="Helical" evidence="5">
    <location>
        <begin position="657"/>
        <end position="679"/>
    </location>
</feature>
<evidence type="ECO:0008006" key="9">
    <source>
        <dbReference type="Google" id="ProtNLM"/>
    </source>
</evidence>
<keyword evidence="5" id="KW-0812">Transmembrane</keyword>
<dbReference type="PANTHER" id="PTHR31361">
    <property type="entry name" value="BETA-GLUCAN SYNTHESIS-ASSOCIATED PROTEIN KRE6-RELATED"/>
    <property type="match status" value="1"/>
</dbReference>
<comment type="caution">
    <text evidence="7">The sequence shown here is derived from an EMBL/GenBank/DDBJ whole genome shotgun (WGS) entry which is preliminary data.</text>
</comment>
<keyword evidence="2 5" id="KW-0472">Membrane</keyword>
<accession>A0A024G2E8</accession>
<reference evidence="7 8" key="1">
    <citation type="submission" date="2012-05" db="EMBL/GenBank/DDBJ databases">
        <title>Recombination and specialization in a pathogen metapopulation.</title>
        <authorList>
            <person name="Gardiner A."/>
            <person name="Kemen E."/>
            <person name="Schultz-Larsen T."/>
            <person name="MacLean D."/>
            <person name="Van Oosterhout C."/>
            <person name="Jones J.D.G."/>
        </authorList>
    </citation>
    <scope>NUCLEOTIDE SEQUENCE [LARGE SCALE GENOMIC DNA]</scope>
    <source>
        <strain evidence="7 8">Ac Nc2</strain>
    </source>
</reference>
<evidence type="ECO:0000256" key="3">
    <source>
        <dbReference type="ARBA" id="ARBA00023180"/>
    </source>
</evidence>
<dbReference type="InParanoid" id="A0A024G2E8"/>
<feature type="chain" id="PRO_5001529249" description="GH16 domain-containing protein" evidence="6">
    <location>
        <begin position="22"/>
        <end position="712"/>
    </location>
</feature>
<keyword evidence="4" id="KW-0961">Cell wall biogenesis/degradation</keyword>
<dbReference type="SUPFAM" id="SSF49899">
    <property type="entry name" value="Concanavalin A-like lectins/glucanases"/>
    <property type="match status" value="1"/>
</dbReference>
<dbReference type="InterPro" id="IPR013320">
    <property type="entry name" value="ConA-like_dom_sf"/>
</dbReference>
<keyword evidence="5" id="KW-1133">Transmembrane helix</keyword>
<proteinExistence type="predicted"/>
<name>A0A024G2E8_9STRA</name>
<dbReference type="GO" id="GO:0005789">
    <property type="term" value="C:endoplasmic reticulum membrane"/>
    <property type="evidence" value="ECO:0007669"/>
    <property type="project" value="TreeGrafter"/>
</dbReference>
<sequence>MLRAHYICATLILHFSACVLAFTKYKTSSGLREWVDLSTPRRNKFHTTSRGERWELVMSDEYNKPGRSFRPGDDHMWTSIEKPDGVNNALELYSHNMTSTTCDKYGKTCYFQIKIVDEVNTIRVWNNYQSKPGYQNASFYYRAGMVQSWNKFCFQGGLLEVRAQLPGVVSEESGNPDISGGPHARVESIMYYPTWPGIWMLGNLGRAIFSASTNRIWPFSYNECDNNVFNSTNQRISACDDNPGHGLNPNQGRGAPEIDVLEGAADLVSASVQIGPGMPKNFRRYGDGNDCVYTASCSILGGNDIEVPASVYIEKRGHRSWYQGLKYAANNLCKPRRKEKQNIYRIRKSMQRGLNVTKCDSDVCPASYDVNGDLSIMREKHPDRWGINSNGTCFSKQNPYFGAFLCNPGSKNEYCEDQGLKLPENKNLKQFAYQMDAISANWHLHVGAYTGYVAYQIEWVMGETGYVRWSLEGQPLYEIPAESITDVPQDAAKSNPRKVMVEEPMYIIYNVALSAKWRAAPPNAGLGPCRGNGSNDTVNKICDEFPLYMKIDYIRLYQDTGKNSSMTTGCDPPTHPTKRWIDDHIDEYEDSENLWIPVQGLAFCKRDADCTVPLNVSGGYTGRCVEGRCRCSTLSWGGPRCISPYAATAIITFGPPFTAHLGVAAAVALCTMFSIYYSCIESQKRKAEMARVRQMKAVTAGYGNTGNNPAKK</sequence>
<dbReference type="Proteomes" id="UP000053237">
    <property type="component" value="Unassembled WGS sequence"/>
</dbReference>
<dbReference type="GO" id="GO:0071555">
    <property type="term" value="P:cell wall organization"/>
    <property type="evidence" value="ECO:0007669"/>
    <property type="project" value="UniProtKB-KW"/>
</dbReference>
<evidence type="ECO:0000313" key="7">
    <source>
        <dbReference type="EMBL" id="CCI40478.1"/>
    </source>
</evidence>
<organism evidence="7 8">
    <name type="scientific">Albugo candida</name>
    <dbReference type="NCBI Taxonomy" id="65357"/>
    <lineage>
        <taxon>Eukaryota</taxon>
        <taxon>Sar</taxon>
        <taxon>Stramenopiles</taxon>
        <taxon>Oomycota</taxon>
        <taxon>Peronosporomycetes</taxon>
        <taxon>Albuginales</taxon>
        <taxon>Albuginaceae</taxon>
        <taxon>Albugo</taxon>
    </lineage>
</organism>
<evidence type="ECO:0000256" key="4">
    <source>
        <dbReference type="ARBA" id="ARBA00023316"/>
    </source>
</evidence>
<dbReference type="OrthoDB" id="412647at2759"/>
<dbReference type="Pfam" id="PF03935">
    <property type="entry name" value="SKN1_KRE6_Sbg1"/>
    <property type="match status" value="2"/>
</dbReference>
<dbReference type="GO" id="GO:0006078">
    <property type="term" value="P:(1-&gt;6)-beta-D-glucan biosynthetic process"/>
    <property type="evidence" value="ECO:0007669"/>
    <property type="project" value="TreeGrafter"/>
</dbReference>
<keyword evidence="3" id="KW-0325">Glycoprotein</keyword>
<dbReference type="GO" id="GO:0015926">
    <property type="term" value="F:glucosidase activity"/>
    <property type="evidence" value="ECO:0007669"/>
    <property type="project" value="TreeGrafter"/>
</dbReference>
<evidence type="ECO:0000256" key="1">
    <source>
        <dbReference type="ARBA" id="ARBA00004370"/>
    </source>
</evidence>
<dbReference type="Gene3D" id="2.60.120.200">
    <property type="match status" value="2"/>
</dbReference>
<dbReference type="AlphaFoldDB" id="A0A024G2E8"/>
<comment type="subcellular location">
    <subcellularLocation>
        <location evidence="1">Membrane</location>
    </subcellularLocation>
</comment>
<evidence type="ECO:0000256" key="5">
    <source>
        <dbReference type="SAM" id="Phobius"/>
    </source>
</evidence>
<dbReference type="STRING" id="65357.A0A024G2E8"/>
<gene>
    <name evidence="7" type="ORF">BN9_012620</name>
</gene>
<evidence type="ECO:0000256" key="6">
    <source>
        <dbReference type="SAM" id="SignalP"/>
    </source>
</evidence>
<feature type="signal peptide" evidence="6">
    <location>
        <begin position="1"/>
        <end position="21"/>
    </location>
</feature>
<dbReference type="PANTHER" id="PTHR31361:SF1">
    <property type="entry name" value="BETA-GLUCAN SYNTHESIS-ASSOCIATED PROTEIN KRE6-RELATED"/>
    <property type="match status" value="1"/>
</dbReference>
<keyword evidence="6" id="KW-0732">Signal</keyword>
<evidence type="ECO:0000256" key="2">
    <source>
        <dbReference type="ARBA" id="ARBA00023136"/>
    </source>
</evidence>
<dbReference type="GO" id="GO:0005886">
    <property type="term" value="C:plasma membrane"/>
    <property type="evidence" value="ECO:0007669"/>
    <property type="project" value="TreeGrafter"/>
</dbReference>
<dbReference type="EMBL" id="CAIX01000009">
    <property type="protein sequence ID" value="CCI40478.1"/>
    <property type="molecule type" value="Genomic_DNA"/>
</dbReference>